<feature type="region of interest" description="Disordered" evidence="1">
    <location>
        <begin position="14"/>
        <end position="35"/>
    </location>
</feature>
<sequence>MQIQAQFRKEFLEKYKDNSREKNQNKTKNKKKERNKTLFSKATILNLAQLPANLQKPDIKILITINL</sequence>
<evidence type="ECO:0000313" key="3">
    <source>
        <dbReference type="Proteomes" id="UP001176941"/>
    </source>
</evidence>
<dbReference type="Proteomes" id="UP001176941">
    <property type="component" value="Chromosome 2"/>
</dbReference>
<keyword evidence="3" id="KW-1185">Reference proteome</keyword>
<evidence type="ECO:0000313" key="2">
    <source>
        <dbReference type="EMBL" id="CAI9160046.1"/>
    </source>
</evidence>
<gene>
    <name evidence="2" type="ORF">MRATA1EN1_LOCUS9008</name>
</gene>
<feature type="non-terminal residue" evidence="2">
    <location>
        <position position="67"/>
    </location>
</feature>
<evidence type="ECO:0000256" key="1">
    <source>
        <dbReference type="SAM" id="MobiDB-lite"/>
    </source>
</evidence>
<proteinExistence type="predicted"/>
<reference evidence="2" key="1">
    <citation type="submission" date="2023-04" db="EMBL/GenBank/DDBJ databases">
        <authorList>
            <consortium name="ELIXIR-Norway"/>
        </authorList>
    </citation>
    <scope>NUCLEOTIDE SEQUENCE [LARGE SCALE GENOMIC DNA]</scope>
</reference>
<dbReference type="EMBL" id="OX459938">
    <property type="protein sequence ID" value="CAI9160046.1"/>
    <property type="molecule type" value="Genomic_DNA"/>
</dbReference>
<organism evidence="2 3">
    <name type="scientific">Rangifer tarandus platyrhynchus</name>
    <name type="common">Svalbard reindeer</name>
    <dbReference type="NCBI Taxonomy" id="3082113"/>
    <lineage>
        <taxon>Eukaryota</taxon>
        <taxon>Metazoa</taxon>
        <taxon>Chordata</taxon>
        <taxon>Craniata</taxon>
        <taxon>Vertebrata</taxon>
        <taxon>Euteleostomi</taxon>
        <taxon>Mammalia</taxon>
        <taxon>Eutheria</taxon>
        <taxon>Laurasiatheria</taxon>
        <taxon>Artiodactyla</taxon>
        <taxon>Ruminantia</taxon>
        <taxon>Pecora</taxon>
        <taxon>Cervidae</taxon>
        <taxon>Odocoileinae</taxon>
        <taxon>Rangifer</taxon>
    </lineage>
</organism>
<accession>A0ABN8YFX4</accession>
<feature type="compositionally biased region" description="Basic residues" evidence="1">
    <location>
        <begin position="25"/>
        <end position="34"/>
    </location>
</feature>
<name>A0ABN8YFX4_RANTA</name>
<protein>
    <submittedName>
        <fullName evidence="2">Uncharacterized protein</fullName>
    </submittedName>
</protein>
<feature type="compositionally biased region" description="Basic and acidic residues" evidence="1">
    <location>
        <begin position="14"/>
        <end position="24"/>
    </location>
</feature>